<evidence type="ECO:0000313" key="4">
    <source>
        <dbReference type="Proteomes" id="UP000540150"/>
    </source>
</evidence>
<accession>A0A7K8D2T2</accession>
<evidence type="ECO:0000256" key="2">
    <source>
        <dbReference type="SAM" id="MobiDB-lite"/>
    </source>
</evidence>
<dbReference type="EMBL" id="VZTE01002690">
    <property type="protein sequence ID" value="NXB32908.1"/>
    <property type="molecule type" value="Genomic_DNA"/>
</dbReference>
<feature type="compositionally biased region" description="Basic and acidic residues" evidence="2">
    <location>
        <begin position="52"/>
        <end position="67"/>
    </location>
</feature>
<protein>
    <submittedName>
        <fullName evidence="3">CK5P3 protein</fullName>
    </submittedName>
</protein>
<sequence length="119" mass="12996">PRYVGRVTALLRQKLAQAELLLAKRDALAQKRRRALAEQAALEPRLARLRESTGELQKLVREGRGPRESGTPSPNPGSVPPFFPPPRGALSPSPCVPQIEADISKRYGGRPVNLMGINL</sequence>
<dbReference type="GO" id="GO:0007346">
    <property type="term" value="P:regulation of mitotic cell cycle"/>
    <property type="evidence" value="ECO:0007669"/>
    <property type="project" value="TreeGrafter"/>
</dbReference>
<evidence type="ECO:0000313" key="3">
    <source>
        <dbReference type="EMBL" id="NXB32908.1"/>
    </source>
</evidence>
<dbReference type="GO" id="GO:0012505">
    <property type="term" value="C:endomembrane system"/>
    <property type="evidence" value="ECO:0007669"/>
    <property type="project" value="TreeGrafter"/>
</dbReference>
<feature type="non-terminal residue" evidence="3">
    <location>
        <position position="119"/>
    </location>
</feature>
<gene>
    <name evidence="3" type="primary">Cdk5rap3</name>
    <name evidence="3" type="ORF">EULNIG_R16071</name>
</gene>
<keyword evidence="4" id="KW-1185">Reference proteome</keyword>
<dbReference type="AlphaFoldDB" id="A0A7K8D2T2"/>
<reference evidence="3 4" key="1">
    <citation type="submission" date="2019-09" db="EMBL/GenBank/DDBJ databases">
        <title>Bird 10,000 Genomes (B10K) Project - Family phase.</title>
        <authorList>
            <person name="Zhang G."/>
        </authorList>
    </citation>
    <scope>NUCLEOTIDE SEQUENCE [LARGE SCALE GENOMIC DNA]</scope>
    <source>
        <strain evidence="3">B10K-DU-029-39</strain>
        <tissue evidence="3">Heart or muscle</tissue>
    </source>
</reference>
<feature type="compositionally biased region" description="Pro residues" evidence="2">
    <location>
        <begin position="73"/>
        <end position="87"/>
    </location>
</feature>
<organism evidence="3 4">
    <name type="scientific">Eulacestoma nigropectus</name>
    <name type="common">wattled ploughbill</name>
    <dbReference type="NCBI Taxonomy" id="461239"/>
    <lineage>
        <taxon>Eukaryota</taxon>
        <taxon>Metazoa</taxon>
        <taxon>Chordata</taxon>
        <taxon>Craniata</taxon>
        <taxon>Vertebrata</taxon>
        <taxon>Euteleostomi</taxon>
        <taxon>Archelosauria</taxon>
        <taxon>Archosauria</taxon>
        <taxon>Dinosauria</taxon>
        <taxon>Saurischia</taxon>
        <taxon>Theropoda</taxon>
        <taxon>Coelurosauria</taxon>
        <taxon>Aves</taxon>
        <taxon>Neognathae</taxon>
        <taxon>Neoaves</taxon>
        <taxon>Telluraves</taxon>
        <taxon>Australaves</taxon>
        <taxon>Passeriformes</taxon>
        <taxon>Corvoidea</taxon>
        <taxon>Pachycephalidae</taxon>
        <taxon>Eulacestoma</taxon>
    </lineage>
</organism>
<dbReference type="Proteomes" id="UP000540150">
    <property type="component" value="Unassembled WGS sequence"/>
</dbReference>
<comment type="caution">
    <text evidence="3">The sequence shown here is derived from an EMBL/GenBank/DDBJ whole genome shotgun (WGS) entry which is preliminary data.</text>
</comment>
<evidence type="ECO:0000256" key="1">
    <source>
        <dbReference type="ARBA" id="ARBA00007478"/>
    </source>
</evidence>
<comment type="similarity">
    <text evidence="1">Belongs to the CDK5RAP3 family.</text>
</comment>
<dbReference type="PANTHER" id="PTHR14894">
    <property type="entry name" value="CDK5 REGULATORY SUBUNIT-ASSOCIATED PROTEIN 3"/>
    <property type="match status" value="1"/>
</dbReference>
<name>A0A7K8D2T2_9CORV</name>
<dbReference type="PANTHER" id="PTHR14894:SF0">
    <property type="entry name" value="CDK5 REGULATORY SUBUNIT-ASSOCIATED PROTEIN 3"/>
    <property type="match status" value="1"/>
</dbReference>
<feature type="region of interest" description="Disordered" evidence="2">
    <location>
        <begin position="52"/>
        <end position="95"/>
    </location>
</feature>
<proteinExistence type="inferred from homology"/>
<dbReference type="Pfam" id="PF05600">
    <property type="entry name" value="CDK5RAP3"/>
    <property type="match status" value="1"/>
</dbReference>
<feature type="non-terminal residue" evidence="3">
    <location>
        <position position="1"/>
    </location>
</feature>
<dbReference type="InterPro" id="IPR008491">
    <property type="entry name" value="CDK5RAP3"/>
</dbReference>